<dbReference type="SUPFAM" id="SSF52540">
    <property type="entry name" value="P-loop containing nucleoside triphosphate hydrolases"/>
    <property type="match status" value="1"/>
</dbReference>
<evidence type="ECO:0000256" key="1">
    <source>
        <dbReference type="ARBA" id="ARBA00022741"/>
    </source>
</evidence>
<dbReference type="RefSeq" id="WP_370440743.1">
    <property type="nucleotide sequence ID" value="NZ_JBGFTU010000006.1"/>
</dbReference>
<dbReference type="Pfam" id="PF00005">
    <property type="entry name" value="ABC_tran"/>
    <property type="match status" value="1"/>
</dbReference>
<dbReference type="CDD" id="cd03216">
    <property type="entry name" value="ABC_Carb_Monos_I"/>
    <property type="match status" value="1"/>
</dbReference>
<keyword evidence="2 4" id="KW-0067">ATP-binding</keyword>
<dbReference type="PROSITE" id="PS50893">
    <property type="entry name" value="ABC_TRANSPORTER_2"/>
    <property type="match status" value="1"/>
</dbReference>
<evidence type="ECO:0000313" key="5">
    <source>
        <dbReference type="Proteomes" id="UP001565927"/>
    </source>
</evidence>
<reference evidence="4 5" key="1">
    <citation type="submission" date="2024-07" db="EMBL/GenBank/DDBJ databases">
        <authorList>
            <person name="Thanompreechachai J."/>
            <person name="Duangmal K."/>
        </authorList>
    </citation>
    <scope>NUCLEOTIDE SEQUENCE [LARGE SCALE GENOMIC DNA]</scope>
    <source>
        <strain evidence="4 5">LSe6-4</strain>
    </source>
</reference>
<name>A0ABV4GYV7_9ACTN</name>
<keyword evidence="1" id="KW-0547">Nucleotide-binding</keyword>
<dbReference type="InterPro" id="IPR050107">
    <property type="entry name" value="ABC_carbohydrate_import_ATPase"/>
</dbReference>
<protein>
    <submittedName>
        <fullName evidence="4">ATP-binding cassette domain-containing protein</fullName>
    </submittedName>
</protein>
<dbReference type="PANTHER" id="PTHR43790">
    <property type="entry name" value="CARBOHYDRATE TRANSPORT ATP-BINDING PROTEIN MG119-RELATED"/>
    <property type="match status" value="1"/>
</dbReference>
<dbReference type="PROSITE" id="PS00211">
    <property type="entry name" value="ABC_TRANSPORTER_1"/>
    <property type="match status" value="1"/>
</dbReference>
<sequence>MTPNASTLSPNTEILSLKDVGKRYGNVHALRGVSLSVKQGEITCVLGDNGAGKSTLIKIIAGLHAHSDGTVTVNGEEVTFSSPRESLDRGIATVYQDLALVPLMSIWRNFFLGQEIRKGWGPFAHLDVKRMMQITGEELTKMGISVPDLDRPVGALSGGQRQCIAIARAIYFGAKVLILDEPTAALGVKQSGVVLKYVAKARDAGLGVIFITHNPHHAYLVGNHFVILNRGNVSLDSSRADITLDRLTNEMAGGAELEALSHELSAVTAATDAN</sequence>
<evidence type="ECO:0000313" key="4">
    <source>
        <dbReference type="EMBL" id="MEZ0164504.1"/>
    </source>
</evidence>
<accession>A0ABV4GYV7</accession>
<dbReference type="InterPro" id="IPR003593">
    <property type="entry name" value="AAA+_ATPase"/>
</dbReference>
<dbReference type="Gene3D" id="3.40.50.300">
    <property type="entry name" value="P-loop containing nucleotide triphosphate hydrolases"/>
    <property type="match status" value="1"/>
</dbReference>
<feature type="domain" description="ABC transporter" evidence="3">
    <location>
        <begin position="15"/>
        <end position="255"/>
    </location>
</feature>
<dbReference type="InterPro" id="IPR027417">
    <property type="entry name" value="P-loop_NTPase"/>
</dbReference>
<dbReference type="GO" id="GO:0005524">
    <property type="term" value="F:ATP binding"/>
    <property type="evidence" value="ECO:0007669"/>
    <property type="project" value="UniProtKB-KW"/>
</dbReference>
<comment type="caution">
    <text evidence="4">The sequence shown here is derived from an EMBL/GenBank/DDBJ whole genome shotgun (WGS) entry which is preliminary data.</text>
</comment>
<dbReference type="Proteomes" id="UP001565927">
    <property type="component" value="Unassembled WGS sequence"/>
</dbReference>
<evidence type="ECO:0000259" key="3">
    <source>
        <dbReference type="PROSITE" id="PS50893"/>
    </source>
</evidence>
<evidence type="ECO:0000256" key="2">
    <source>
        <dbReference type="ARBA" id="ARBA00022840"/>
    </source>
</evidence>
<keyword evidence="5" id="KW-1185">Reference proteome</keyword>
<gene>
    <name evidence="4" type="ORF">AB2L27_06975</name>
</gene>
<dbReference type="InterPro" id="IPR017871">
    <property type="entry name" value="ABC_transporter-like_CS"/>
</dbReference>
<dbReference type="EMBL" id="JBGFTU010000006">
    <property type="protein sequence ID" value="MEZ0164504.1"/>
    <property type="molecule type" value="Genomic_DNA"/>
</dbReference>
<dbReference type="PANTHER" id="PTHR43790:SF8">
    <property type="entry name" value="SUGAR ABC TRANSPORTER ATP-BINDING PROTEIN"/>
    <property type="match status" value="1"/>
</dbReference>
<dbReference type="InterPro" id="IPR003439">
    <property type="entry name" value="ABC_transporter-like_ATP-bd"/>
</dbReference>
<organism evidence="4 5">
    <name type="scientific">Kineococcus halophytocola</name>
    <dbReference type="NCBI Taxonomy" id="3234027"/>
    <lineage>
        <taxon>Bacteria</taxon>
        <taxon>Bacillati</taxon>
        <taxon>Actinomycetota</taxon>
        <taxon>Actinomycetes</taxon>
        <taxon>Kineosporiales</taxon>
        <taxon>Kineosporiaceae</taxon>
        <taxon>Kineococcus</taxon>
    </lineage>
</organism>
<proteinExistence type="predicted"/>
<dbReference type="SMART" id="SM00382">
    <property type="entry name" value="AAA"/>
    <property type="match status" value="1"/>
</dbReference>